<feature type="transmembrane region" description="Helical" evidence="1">
    <location>
        <begin position="119"/>
        <end position="145"/>
    </location>
</feature>
<dbReference type="AlphaFoldDB" id="A0A4Y7LL97"/>
<dbReference type="EMBL" id="CM010725">
    <property type="protein sequence ID" value="RZC84971.1"/>
    <property type="molecule type" value="Genomic_DNA"/>
</dbReference>
<evidence type="ECO:0000313" key="2">
    <source>
        <dbReference type="EMBL" id="RZC84971.1"/>
    </source>
</evidence>
<dbReference type="PANTHER" id="PTHR33133:SF5">
    <property type="entry name" value="OS08G0107100 PROTEIN"/>
    <property type="match status" value="1"/>
</dbReference>
<keyword evidence="3" id="KW-1185">Reference proteome</keyword>
<dbReference type="PANTHER" id="PTHR33133">
    <property type="entry name" value="OS08G0107100 PROTEIN-RELATED"/>
    <property type="match status" value="1"/>
</dbReference>
<keyword evidence="1" id="KW-0812">Transmembrane</keyword>
<reference evidence="2 3" key="1">
    <citation type="journal article" date="2018" name="Science">
        <title>The opium poppy genome and morphinan production.</title>
        <authorList>
            <person name="Guo L."/>
            <person name="Winzer T."/>
            <person name="Yang X."/>
            <person name="Li Y."/>
            <person name="Ning Z."/>
            <person name="He Z."/>
            <person name="Teodor R."/>
            <person name="Lu Y."/>
            <person name="Bowser T.A."/>
            <person name="Graham I.A."/>
            <person name="Ye K."/>
        </authorList>
    </citation>
    <scope>NUCLEOTIDE SEQUENCE [LARGE SCALE GENOMIC DNA]</scope>
    <source>
        <strain evidence="3">cv. HN1</strain>
        <tissue evidence="2">Leaves</tissue>
    </source>
</reference>
<gene>
    <name evidence="2" type="ORF">C5167_047755</name>
</gene>
<name>A0A4Y7LL97_PAPSO</name>
<dbReference type="Gramene" id="RZC84971">
    <property type="protein sequence ID" value="RZC84971"/>
    <property type="gene ID" value="C5167_047755"/>
</dbReference>
<protein>
    <submittedName>
        <fullName evidence="2">Uncharacterized protein</fullName>
    </submittedName>
</protein>
<dbReference type="Proteomes" id="UP000316621">
    <property type="component" value="Chromosome 11"/>
</dbReference>
<feature type="transmembrane region" description="Helical" evidence="1">
    <location>
        <begin position="37"/>
        <end position="58"/>
    </location>
</feature>
<evidence type="ECO:0000313" key="3">
    <source>
        <dbReference type="Proteomes" id="UP000316621"/>
    </source>
</evidence>
<proteinExistence type="predicted"/>
<evidence type="ECO:0000256" key="1">
    <source>
        <dbReference type="SAM" id="Phobius"/>
    </source>
</evidence>
<keyword evidence="1" id="KW-1133">Transmembrane helix</keyword>
<organism evidence="2 3">
    <name type="scientific">Papaver somniferum</name>
    <name type="common">Opium poppy</name>
    <dbReference type="NCBI Taxonomy" id="3469"/>
    <lineage>
        <taxon>Eukaryota</taxon>
        <taxon>Viridiplantae</taxon>
        <taxon>Streptophyta</taxon>
        <taxon>Embryophyta</taxon>
        <taxon>Tracheophyta</taxon>
        <taxon>Spermatophyta</taxon>
        <taxon>Magnoliopsida</taxon>
        <taxon>Ranunculales</taxon>
        <taxon>Papaveraceae</taxon>
        <taxon>Papaveroideae</taxon>
        <taxon>Papaver</taxon>
    </lineage>
</organism>
<accession>A0A4Y7LL97</accession>
<keyword evidence="1" id="KW-0472">Membrane</keyword>
<feature type="transmembrane region" description="Helical" evidence="1">
    <location>
        <begin position="78"/>
        <end position="99"/>
    </location>
</feature>
<feature type="transmembrane region" description="Helical" evidence="1">
    <location>
        <begin position="157"/>
        <end position="183"/>
    </location>
</feature>
<sequence length="220" mass="24811">MLYFTLLSTTSVMYTVACFYTSKDITYEKVTGVLGKLWGRLIATFFWGLYMVSIYTYAAQKLFSWFSGSEDVLSFLSFYLPGLIYMMVIWNVATVVTVLEKDYGVKALAKGWRIIYGKIWVSCAAVGLLESAFTGIIFIFCYLVVYGNKMNLVGKVFVGIGCYLLTTIWIHFSLAVYTVVYFVCKSYHNEDISTVAAHTAVVPTIDLGSEKEVQLERVPV</sequence>